<evidence type="ECO:0000313" key="6">
    <source>
        <dbReference type="Proteomes" id="UP001620514"/>
    </source>
</evidence>
<dbReference type="Proteomes" id="UP001620514">
    <property type="component" value="Unassembled WGS sequence"/>
</dbReference>
<evidence type="ECO:0000256" key="3">
    <source>
        <dbReference type="ARBA" id="ARBA00022801"/>
    </source>
</evidence>
<keyword evidence="4" id="KW-0720">Serine protease</keyword>
<dbReference type="Gene3D" id="3.40.50.880">
    <property type="match status" value="1"/>
</dbReference>
<dbReference type="NCBIfam" id="NF003642">
    <property type="entry name" value="PRK05282.1"/>
    <property type="match status" value="1"/>
</dbReference>
<keyword evidence="2" id="KW-0645">Protease</keyword>
<dbReference type="Pfam" id="PF03575">
    <property type="entry name" value="Peptidase_S51"/>
    <property type="match status" value="1"/>
</dbReference>
<comment type="similarity">
    <text evidence="1">Belongs to the peptidase S51 family.</text>
</comment>
<dbReference type="InterPro" id="IPR029062">
    <property type="entry name" value="Class_I_gatase-like"/>
</dbReference>
<keyword evidence="5" id="KW-0224">Dipeptidase</keyword>
<keyword evidence="6" id="KW-1185">Reference proteome</keyword>
<name>A0ABW8MLL7_9BURK</name>
<evidence type="ECO:0000256" key="1">
    <source>
        <dbReference type="ARBA" id="ARBA00006534"/>
    </source>
</evidence>
<dbReference type="EMBL" id="JBIYDN010000015">
    <property type="protein sequence ID" value="MFK4444555.1"/>
    <property type="molecule type" value="Genomic_DNA"/>
</dbReference>
<dbReference type="EC" id="3.4.13.21" evidence="5"/>
<dbReference type="SUPFAM" id="SSF52317">
    <property type="entry name" value="Class I glutamine amidotransferase-like"/>
    <property type="match status" value="1"/>
</dbReference>
<accession>A0ABW8MLL7</accession>
<organism evidence="5 6">
    <name type="scientific">Caballeronia udeis</name>
    <dbReference type="NCBI Taxonomy" id="1232866"/>
    <lineage>
        <taxon>Bacteria</taxon>
        <taxon>Pseudomonadati</taxon>
        <taxon>Pseudomonadota</taxon>
        <taxon>Betaproteobacteria</taxon>
        <taxon>Burkholderiales</taxon>
        <taxon>Burkholderiaceae</taxon>
        <taxon>Caballeronia</taxon>
    </lineage>
</organism>
<gene>
    <name evidence="5" type="ORF">ABH943_004577</name>
</gene>
<sequence>MKLLLLSNSRGPDGRYLAHALDAITALAGSRRRAVFIPFAGVTMSWSDYTATVREALEPVGIEVESIDEAGSVQAQQAAIAGAELVIVGGGNTFQLLATCRERGLLDAIASVVRGGTPYLGWSAGANLACPTISTTNDMPIVDPKGFGALNLIDVQINPHYTNALPQGHRGETRNQRIAEFLVANSDKTVIGLPEGDWLEVGSGLTVLRGPFPALRFSAGQEPVTLEPGMAI</sequence>
<dbReference type="PANTHER" id="PTHR20842">
    <property type="entry name" value="PROTEASE S51 ALPHA-ASPARTYL DIPEPTIDASE"/>
    <property type="match status" value="1"/>
</dbReference>
<evidence type="ECO:0000313" key="5">
    <source>
        <dbReference type="EMBL" id="MFK4444555.1"/>
    </source>
</evidence>
<comment type="caution">
    <text evidence="5">The sequence shown here is derived from an EMBL/GenBank/DDBJ whole genome shotgun (WGS) entry which is preliminary data.</text>
</comment>
<dbReference type="PANTHER" id="PTHR20842:SF0">
    <property type="entry name" value="ALPHA-ASPARTYL DIPEPTIDASE"/>
    <property type="match status" value="1"/>
</dbReference>
<reference evidence="5 6" key="2">
    <citation type="submission" date="2024-11" db="EMBL/GenBank/DDBJ databases">
        <title>Using genomics to understand microbial adaptation to soil warming.</title>
        <authorList>
            <person name="Deangelis K.M. PhD."/>
        </authorList>
    </citation>
    <scope>NUCLEOTIDE SEQUENCE [LARGE SCALE GENOMIC DNA]</scope>
    <source>
        <strain evidence="5 6">GAS97</strain>
    </source>
</reference>
<dbReference type="InterPro" id="IPR005320">
    <property type="entry name" value="Peptidase_S51"/>
</dbReference>
<protein>
    <submittedName>
        <fullName evidence="5">Dipeptidase E</fullName>
        <ecNumber evidence="5">3.4.13.21</ecNumber>
    </submittedName>
</protein>
<reference evidence="5 6" key="1">
    <citation type="submission" date="2024-10" db="EMBL/GenBank/DDBJ databases">
        <authorList>
            <person name="Deangelis K."/>
            <person name="Huntemann M."/>
            <person name="Clum A."/>
            <person name="Wang J."/>
            <person name="Palaniappan K."/>
            <person name="Ritter S."/>
            <person name="Chen I.-M."/>
            <person name="Stamatis D."/>
            <person name="Reddy T."/>
            <person name="O'Malley R."/>
            <person name="Daum C."/>
            <person name="Ng V."/>
            <person name="Ivanova N."/>
            <person name="Kyrpides N."/>
            <person name="Woyke T."/>
        </authorList>
    </citation>
    <scope>NUCLEOTIDE SEQUENCE [LARGE SCALE GENOMIC DNA]</scope>
    <source>
        <strain evidence="5 6">GAS97</strain>
    </source>
</reference>
<evidence type="ECO:0000256" key="4">
    <source>
        <dbReference type="ARBA" id="ARBA00022825"/>
    </source>
</evidence>
<dbReference type="CDD" id="cd03146">
    <property type="entry name" value="GAT1_Peptidase_E"/>
    <property type="match status" value="1"/>
</dbReference>
<dbReference type="RefSeq" id="WP_404609653.1">
    <property type="nucleotide sequence ID" value="NZ_JBIYDN010000015.1"/>
</dbReference>
<evidence type="ECO:0000256" key="2">
    <source>
        <dbReference type="ARBA" id="ARBA00022670"/>
    </source>
</evidence>
<keyword evidence="3 5" id="KW-0378">Hydrolase</keyword>
<proteinExistence type="inferred from homology"/>
<dbReference type="GO" id="GO:0016805">
    <property type="term" value="F:dipeptidase activity"/>
    <property type="evidence" value="ECO:0007669"/>
    <property type="project" value="UniProtKB-KW"/>
</dbReference>